<name>Q0FGY9_SALBH</name>
<comment type="caution">
    <text evidence="1">The sequence shown here is derived from an EMBL/GenBank/DDBJ whole genome shotgun (WGS) entry which is preliminary data.</text>
</comment>
<dbReference type="EMBL" id="AATQ01000088">
    <property type="protein sequence ID" value="EAU43460.1"/>
    <property type="molecule type" value="Genomic_DNA"/>
</dbReference>
<sequence length="60" mass="6789">MVKFLQDRIETESSISFRVVAFVGLVEVGIADEKCAMIFRDRDALGFQILMSFLITGFRA</sequence>
<evidence type="ECO:0000313" key="1">
    <source>
        <dbReference type="EMBL" id="EAU43460.1"/>
    </source>
</evidence>
<keyword evidence="2" id="KW-1185">Reference proteome</keyword>
<gene>
    <name evidence="1" type="ORF">R2601_07801</name>
</gene>
<reference evidence="1 2" key="1">
    <citation type="journal article" date="2010" name="J. Bacteriol.">
        <title>Genome sequences of Pelagibaca bermudensis HTCC2601T and Maritimibacter alkaliphilus HTCC2654T, the type strains of two marine Roseobacter genera.</title>
        <authorList>
            <person name="Thrash J.C."/>
            <person name="Cho J.C."/>
            <person name="Ferriera S."/>
            <person name="Johnson J."/>
            <person name="Vergin K.L."/>
            <person name="Giovannoni S.J."/>
        </authorList>
    </citation>
    <scope>NUCLEOTIDE SEQUENCE [LARGE SCALE GENOMIC DNA]</scope>
    <source>
        <strain evidence="2">DSM 26914 / JCM 13377 / KCTC 12554 / HTCC2601</strain>
    </source>
</reference>
<dbReference type="Proteomes" id="UP000006230">
    <property type="component" value="Unassembled WGS sequence"/>
</dbReference>
<protein>
    <submittedName>
        <fullName evidence="1">Uncharacterized protein</fullName>
    </submittedName>
</protein>
<dbReference type="HOGENOM" id="CLU_2937526_0_0_5"/>
<evidence type="ECO:0000313" key="2">
    <source>
        <dbReference type="Proteomes" id="UP000006230"/>
    </source>
</evidence>
<proteinExistence type="predicted"/>
<dbReference type="AlphaFoldDB" id="Q0FGY9"/>
<accession>Q0FGY9</accession>
<organism evidence="1 2">
    <name type="scientific">Salipiger bermudensis (strain DSM 26914 / JCM 13377 / KCTC 12554 / HTCC2601)</name>
    <name type="common">Pelagibaca bermudensis</name>
    <dbReference type="NCBI Taxonomy" id="314265"/>
    <lineage>
        <taxon>Bacteria</taxon>
        <taxon>Pseudomonadati</taxon>
        <taxon>Pseudomonadota</taxon>
        <taxon>Alphaproteobacteria</taxon>
        <taxon>Rhodobacterales</taxon>
        <taxon>Roseobacteraceae</taxon>
        <taxon>Salipiger</taxon>
    </lineage>
</organism>